<feature type="compositionally biased region" description="Basic and acidic residues" evidence="1">
    <location>
        <begin position="243"/>
        <end position="252"/>
    </location>
</feature>
<evidence type="ECO:0000256" key="1">
    <source>
        <dbReference type="SAM" id="MobiDB-lite"/>
    </source>
</evidence>
<accession>A0A5B0M9T8</accession>
<protein>
    <submittedName>
        <fullName evidence="2">Uncharacterized protein</fullName>
    </submittedName>
</protein>
<dbReference type="EMBL" id="VSWC01000166">
    <property type="protein sequence ID" value="KAA1072614.1"/>
    <property type="molecule type" value="Genomic_DNA"/>
</dbReference>
<organism evidence="2 3">
    <name type="scientific">Puccinia graminis f. sp. tritici</name>
    <dbReference type="NCBI Taxonomy" id="56615"/>
    <lineage>
        <taxon>Eukaryota</taxon>
        <taxon>Fungi</taxon>
        <taxon>Dikarya</taxon>
        <taxon>Basidiomycota</taxon>
        <taxon>Pucciniomycotina</taxon>
        <taxon>Pucciniomycetes</taxon>
        <taxon>Pucciniales</taxon>
        <taxon>Pucciniaceae</taxon>
        <taxon>Puccinia</taxon>
    </lineage>
</organism>
<feature type="compositionally biased region" description="Acidic residues" evidence="1">
    <location>
        <begin position="231"/>
        <end position="242"/>
    </location>
</feature>
<proteinExistence type="predicted"/>
<evidence type="ECO:0000313" key="3">
    <source>
        <dbReference type="Proteomes" id="UP000324748"/>
    </source>
</evidence>
<name>A0A5B0M9T8_PUCGR</name>
<keyword evidence="3" id="KW-1185">Reference proteome</keyword>
<dbReference type="Proteomes" id="UP000324748">
    <property type="component" value="Unassembled WGS sequence"/>
</dbReference>
<dbReference type="AlphaFoldDB" id="A0A5B0M9T8"/>
<gene>
    <name evidence="2" type="ORF">PGT21_000194</name>
</gene>
<comment type="caution">
    <text evidence="2">The sequence shown here is derived from an EMBL/GenBank/DDBJ whole genome shotgun (WGS) entry which is preliminary data.</text>
</comment>
<feature type="compositionally biased region" description="Polar residues" evidence="1">
    <location>
        <begin position="121"/>
        <end position="147"/>
    </location>
</feature>
<feature type="compositionally biased region" description="Low complexity" evidence="1">
    <location>
        <begin position="161"/>
        <end position="174"/>
    </location>
</feature>
<evidence type="ECO:0000313" key="2">
    <source>
        <dbReference type="EMBL" id="KAA1072614.1"/>
    </source>
</evidence>
<reference evidence="2 3" key="1">
    <citation type="submission" date="2019-05" db="EMBL/GenBank/DDBJ databases">
        <title>Emergence of the Ug99 lineage of the wheat stem rust pathogen through somatic hybridization.</title>
        <authorList>
            <person name="Li F."/>
            <person name="Upadhyaya N.M."/>
            <person name="Sperschneider J."/>
            <person name="Matny O."/>
            <person name="Nguyen-Phuc H."/>
            <person name="Mago R."/>
            <person name="Raley C."/>
            <person name="Miller M.E."/>
            <person name="Silverstein K.A.T."/>
            <person name="Henningsen E."/>
            <person name="Hirsch C.D."/>
            <person name="Visser B."/>
            <person name="Pretorius Z.A."/>
            <person name="Steffenson B.J."/>
            <person name="Schwessinger B."/>
            <person name="Dodds P.N."/>
            <person name="Figueroa M."/>
        </authorList>
    </citation>
    <scope>NUCLEOTIDE SEQUENCE [LARGE SCALE GENOMIC DNA]</scope>
    <source>
        <strain evidence="2">21-0</strain>
    </source>
</reference>
<feature type="region of interest" description="Disordered" evidence="1">
    <location>
        <begin position="220"/>
        <end position="252"/>
    </location>
</feature>
<sequence>MPLSLDLLPASQFKNSHDLRVHQEVDSCCGDQFLIGGKPSVNSCLLPFNCAGECQLVICPRNGQAPLLLVAASTLVQLSVLLRSSRLSTSNIHVSAPSGPQTSKKSSHPSAASKSKEVRSSQRVTRGSSGTSKPTSASKSKDVISNTPVPPATKDVAPASTDVPPATDDVPPATKDLPANSTLNISDQRFSGRSINQCAFCLASIWEGVAEFDLARKNQRMLKNKDKDVVDEGVDELEELSDKEEAPKKRRW</sequence>
<feature type="region of interest" description="Disordered" evidence="1">
    <location>
        <begin position="91"/>
        <end position="181"/>
    </location>
</feature>